<organism evidence="2 3">
    <name type="scientific">Oculimacula yallundae</name>
    <dbReference type="NCBI Taxonomy" id="86028"/>
    <lineage>
        <taxon>Eukaryota</taxon>
        <taxon>Fungi</taxon>
        <taxon>Dikarya</taxon>
        <taxon>Ascomycota</taxon>
        <taxon>Pezizomycotina</taxon>
        <taxon>Leotiomycetes</taxon>
        <taxon>Helotiales</taxon>
        <taxon>Ploettnerulaceae</taxon>
        <taxon>Oculimacula</taxon>
    </lineage>
</organism>
<comment type="caution">
    <text evidence="2">The sequence shown here is derived from an EMBL/GenBank/DDBJ whole genome shotgun (WGS) entry which is preliminary data.</text>
</comment>
<dbReference type="Proteomes" id="UP001595075">
    <property type="component" value="Unassembled WGS sequence"/>
</dbReference>
<reference evidence="2 3" key="1">
    <citation type="journal article" date="2024" name="Commun. Biol.">
        <title>Comparative genomic analysis of thermophilic fungi reveals convergent evolutionary adaptations and gene losses.</title>
        <authorList>
            <person name="Steindorff A.S."/>
            <person name="Aguilar-Pontes M.V."/>
            <person name="Robinson A.J."/>
            <person name="Andreopoulos B."/>
            <person name="LaButti K."/>
            <person name="Kuo A."/>
            <person name="Mondo S."/>
            <person name="Riley R."/>
            <person name="Otillar R."/>
            <person name="Haridas S."/>
            <person name="Lipzen A."/>
            <person name="Grimwood J."/>
            <person name="Schmutz J."/>
            <person name="Clum A."/>
            <person name="Reid I.D."/>
            <person name="Moisan M.C."/>
            <person name="Butler G."/>
            <person name="Nguyen T.T.M."/>
            <person name="Dewar K."/>
            <person name="Conant G."/>
            <person name="Drula E."/>
            <person name="Henrissat B."/>
            <person name="Hansel C."/>
            <person name="Singer S."/>
            <person name="Hutchinson M.I."/>
            <person name="de Vries R.P."/>
            <person name="Natvig D.O."/>
            <person name="Powell A.J."/>
            <person name="Tsang A."/>
            <person name="Grigoriev I.V."/>
        </authorList>
    </citation>
    <scope>NUCLEOTIDE SEQUENCE [LARGE SCALE GENOMIC DNA]</scope>
    <source>
        <strain evidence="2 3">CBS 494.80</strain>
    </source>
</reference>
<dbReference type="EMBL" id="JAZHXI010000009">
    <property type="protein sequence ID" value="KAL2067944.1"/>
    <property type="molecule type" value="Genomic_DNA"/>
</dbReference>
<keyword evidence="3" id="KW-1185">Reference proteome</keyword>
<evidence type="ECO:0000256" key="1">
    <source>
        <dbReference type="SAM" id="MobiDB-lite"/>
    </source>
</evidence>
<proteinExistence type="predicted"/>
<evidence type="ECO:0000313" key="2">
    <source>
        <dbReference type="EMBL" id="KAL2067944.1"/>
    </source>
</evidence>
<feature type="region of interest" description="Disordered" evidence="1">
    <location>
        <begin position="190"/>
        <end position="227"/>
    </location>
</feature>
<feature type="compositionally biased region" description="Low complexity" evidence="1">
    <location>
        <begin position="192"/>
        <end position="227"/>
    </location>
</feature>
<protein>
    <submittedName>
        <fullName evidence="2">Uncharacterized protein</fullName>
    </submittedName>
</protein>
<name>A0ABR4CDC3_9HELO</name>
<sequence length="255" mass="25587">MILKIPYLAASVLNAVASASIVEIPNLLAARQTNTTSEEDYLSQVCYPNTTSPVTPPCQEIINIQSACTPNGTSGIYLLAHAQCMCGGSFFADWIGCLNCAYVHGARSPQNVDSFHTIITSASQALCTGTPTASFAAIFSSLSEGAAPTGTDTVKSDRFPEQTDIGLYYTVSGVQGVGAITGEAISATRTVSSMSGSQTGTRSGTGSQTTASAGESGTAGAVASSSSSQAGAAMPTGVWCGAVGAMVGAVGIAVL</sequence>
<evidence type="ECO:0000313" key="3">
    <source>
        <dbReference type="Proteomes" id="UP001595075"/>
    </source>
</evidence>
<gene>
    <name evidence="2" type="ORF">VTL71DRAFT_16042</name>
</gene>
<accession>A0ABR4CDC3</accession>